<gene>
    <name evidence="2" type="ORF">CLV37_105301</name>
</gene>
<dbReference type="EMBL" id="PVZF01000005">
    <property type="protein sequence ID" value="PRY15373.1"/>
    <property type="molecule type" value="Genomic_DNA"/>
</dbReference>
<evidence type="ECO:0000256" key="1">
    <source>
        <dbReference type="SAM" id="Phobius"/>
    </source>
</evidence>
<evidence type="ECO:0000313" key="2">
    <source>
        <dbReference type="EMBL" id="PRY15373.1"/>
    </source>
</evidence>
<keyword evidence="3" id="KW-1185">Reference proteome</keyword>
<sequence>MSRSVLGLDRVLAVLAALLLIVAGAATAAWGAGELDRVWAASPQRLNLQTASDVLATAWWPWVAGLVGVVLAVLAVWWLLAHIPRRGVPSLPLPGTARTGRLSIAPDAPVEVAADVLAETPGIRSARGRVLRDRGRLVVALDATVEPDADLLDVVAATDTVSAQLAEVLGRDDARARVRLRVARHARHQTRVH</sequence>
<comment type="caution">
    <text evidence="2">The sequence shown here is derived from an EMBL/GenBank/DDBJ whole genome shotgun (WGS) entry which is preliminary data.</text>
</comment>
<keyword evidence="1" id="KW-0472">Membrane</keyword>
<protein>
    <submittedName>
        <fullName evidence="2">Uncharacterized protein</fullName>
    </submittedName>
</protein>
<proteinExistence type="predicted"/>
<organism evidence="2 3">
    <name type="scientific">Kineococcus rhizosphaerae</name>
    <dbReference type="NCBI Taxonomy" id="559628"/>
    <lineage>
        <taxon>Bacteria</taxon>
        <taxon>Bacillati</taxon>
        <taxon>Actinomycetota</taxon>
        <taxon>Actinomycetes</taxon>
        <taxon>Kineosporiales</taxon>
        <taxon>Kineosporiaceae</taxon>
        <taxon>Kineococcus</taxon>
    </lineage>
</organism>
<name>A0A2T0R4U1_9ACTN</name>
<keyword evidence="1" id="KW-1133">Transmembrane helix</keyword>
<dbReference type="RefSeq" id="WP_106210711.1">
    <property type="nucleotide sequence ID" value="NZ_PVZF01000005.1"/>
</dbReference>
<dbReference type="Proteomes" id="UP000238083">
    <property type="component" value="Unassembled WGS sequence"/>
</dbReference>
<accession>A0A2T0R4U1</accession>
<feature type="transmembrane region" description="Helical" evidence="1">
    <location>
        <begin position="59"/>
        <end position="80"/>
    </location>
</feature>
<dbReference type="AlphaFoldDB" id="A0A2T0R4U1"/>
<evidence type="ECO:0000313" key="3">
    <source>
        <dbReference type="Proteomes" id="UP000238083"/>
    </source>
</evidence>
<keyword evidence="1" id="KW-0812">Transmembrane</keyword>
<reference evidence="2 3" key="1">
    <citation type="submission" date="2018-03" db="EMBL/GenBank/DDBJ databases">
        <title>Genomic Encyclopedia of Archaeal and Bacterial Type Strains, Phase II (KMG-II): from individual species to whole genera.</title>
        <authorList>
            <person name="Goeker M."/>
        </authorList>
    </citation>
    <scope>NUCLEOTIDE SEQUENCE [LARGE SCALE GENOMIC DNA]</scope>
    <source>
        <strain evidence="2 3">DSM 19711</strain>
    </source>
</reference>